<evidence type="ECO:0000313" key="1">
    <source>
        <dbReference type="EMBL" id="OBS59261.1"/>
    </source>
</evidence>
<protein>
    <submittedName>
        <fullName evidence="1">Uncharacterized protein</fullName>
    </submittedName>
</protein>
<dbReference type="AlphaFoldDB" id="A0A1A6FZC4"/>
<gene>
    <name evidence="1" type="ORF">A6R68_09614</name>
</gene>
<dbReference type="EMBL" id="LZPO01108306">
    <property type="protein sequence ID" value="OBS59261.1"/>
    <property type="molecule type" value="Genomic_DNA"/>
</dbReference>
<reference evidence="1 2" key="1">
    <citation type="submission" date="2016-06" db="EMBL/GenBank/DDBJ databases">
        <title>The Draft Genome Sequence and Annotation of the Desert Woodrat Neotoma lepida.</title>
        <authorList>
            <person name="Campbell M."/>
            <person name="Oakeson K.F."/>
            <person name="Yandell M."/>
            <person name="Halpert J.R."/>
            <person name="Dearing D."/>
        </authorList>
    </citation>
    <scope>NUCLEOTIDE SEQUENCE [LARGE SCALE GENOMIC DNA]</scope>
    <source>
        <strain evidence="1">417</strain>
        <tissue evidence="1">Liver</tissue>
    </source>
</reference>
<evidence type="ECO:0000313" key="2">
    <source>
        <dbReference type="Proteomes" id="UP000092124"/>
    </source>
</evidence>
<name>A0A1A6FZC4_NEOLE</name>
<comment type="caution">
    <text evidence="1">The sequence shown here is derived from an EMBL/GenBank/DDBJ whole genome shotgun (WGS) entry which is preliminary data.</text>
</comment>
<keyword evidence="2" id="KW-1185">Reference proteome</keyword>
<feature type="non-terminal residue" evidence="1">
    <location>
        <position position="92"/>
    </location>
</feature>
<dbReference type="Proteomes" id="UP000092124">
    <property type="component" value="Unassembled WGS sequence"/>
</dbReference>
<sequence>MVIAYSLFSSLIVPGPSLRIFLSWNIPGPRWLQPNNNKNTDYLLIRFLIHGRLVETTTKHKGMTTLLNYNKNWRVCASMRYAKHKDYIFHAN</sequence>
<organism evidence="1 2">
    <name type="scientific">Neotoma lepida</name>
    <name type="common">Desert woodrat</name>
    <dbReference type="NCBI Taxonomy" id="56216"/>
    <lineage>
        <taxon>Eukaryota</taxon>
        <taxon>Metazoa</taxon>
        <taxon>Chordata</taxon>
        <taxon>Craniata</taxon>
        <taxon>Vertebrata</taxon>
        <taxon>Euteleostomi</taxon>
        <taxon>Mammalia</taxon>
        <taxon>Eutheria</taxon>
        <taxon>Euarchontoglires</taxon>
        <taxon>Glires</taxon>
        <taxon>Rodentia</taxon>
        <taxon>Myomorpha</taxon>
        <taxon>Muroidea</taxon>
        <taxon>Cricetidae</taxon>
        <taxon>Neotominae</taxon>
        <taxon>Neotoma</taxon>
    </lineage>
</organism>
<proteinExistence type="predicted"/>
<dbReference type="STRING" id="56216.A0A1A6FZC4"/>
<accession>A0A1A6FZC4</accession>